<dbReference type="Pfam" id="PF00571">
    <property type="entry name" value="CBS"/>
    <property type="match status" value="2"/>
</dbReference>
<reference evidence="4 5" key="1">
    <citation type="submission" date="2022-08" db="EMBL/GenBank/DDBJ databases">
        <title>Reclassification of Massilia species as members of the genera Telluria, Duganella, Pseudoduganella, Mokoshia gen. nov. and Zemynaea gen. nov. using orthogonal and non-orthogonal genome-based approaches.</title>
        <authorList>
            <person name="Bowman J.P."/>
        </authorList>
    </citation>
    <scope>NUCLEOTIDE SEQUENCE [LARGE SCALE GENOMIC DNA]</scope>
    <source>
        <strain evidence="4 5">JCM 31606</strain>
    </source>
</reference>
<evidence type="ECO:0000313" key="4">
    <source>
        <dbReference type="EMBL" id="MCS0660720.1"/>
    </source>
</evidence>
<dbReference type="InterPro" id="IPR046342">
    <property type="entry name" value="CBS_dom_sf"/>
</dbReference>
<accession>A0ABT2D393</accession>
<dbReference type="EMBL" id="JANUGU010000009">
    <property type="protein sequence ID" value="MCS0660720.1"/>
    <property type="molecule type" value="Genomic_DNA"/>
</dbReference>
<feature type="transmembrane region" description="Helical" evidence="2">
    <location>
        <begin position="147"/>
        <end position="165"/>
    </location>
</feature>
<name>A0ABT2D393_9BURK</name>
<keyword evidence="2" id="KW-0472">Membrane</keyword>
<keyword evidence="5" id="KW-1185">Reference proteome</keyword>
<dbReference type="InterPro" id="IPR007065">
    <property type="entry name" value="HPP"/>
</dbReference>
<evidence type="ECO:0000259" key="3">
    <source>
        <dbReference type="PROSITE" id="PS51371"/>
    </source>
</evidence>
<dbReference type="InterPro" id="IPR058581">
    <property type="entry name" value="TM_HPP"/>
</dbReference>
<feature type="domain" description="CBS" evidence="3">
    <location>
        <begin position="243"/>
        <end position="301"/>
    </location>
</feature>
<dbReference type="CDD" id="cd04600">
    <property type="entry name" value="CBS_pair_HPP_assoc"/>
    <property type="match status" value="1"/>
</dbReference>
<evidence type="ECO:0000256" key="1">
    <source>
        <dbReference type="PROSITE-ProRule" id="PRU00703"/>
    </source>
</evidence>
<dbReference type="Pfam" id="PF04982">
    <property type="entry name" value="TM_HPP"/>
    <property type="match status" value="1"/>
</dbReference>
<evidence type="ECO:0000313" key="5">
    <source>
        <dbReference type="Proteomes" id="UP001204621"/>
    </source>
</evidence>
<dbReference type="PANTHER" id="PTHR33741:SF5">
    <property type="entry name" value="TRANSMEMBRANE PROTEIN DDB_G0269096-RELATED"/>
    <property type="match status" value="1"/>
</dbReference>
<keyword evidence="2" id="KW-1133">Transmembrane helix</keyword>
<dbReference type="SUPFAM" id="SSF54631">
    <property type="entry name" value="CBS-domain pair"/>
    <property type="match status" value="1"/>
</dbReference>
<protein>
    <submittedName>
        <fullName evidence="4">HPP family protein</fullName>
    </submittedName>
</protein>
<gene>
    <name evidence="4" type="ORF">NX778_21845</name>
</gene>
<sequence>MQWLRRFRPQPNTVPRQERMRAVAGAFLGLLIVGGLSLALTGSGSVSAALVAPMGASAVLVFCLPGSPLAQPWAVVGGNTVAALVGVLCAHAIANPLLAAPLAGCLAIMVMFLLRCLHPPSGAVALTAVLGGPAIHAEGFRFALEPVALNSLLIVLAALLFNNLTGRRYPHSQKKSTLTSTHATRDPVPTARLGFAKEDLDDALAHYDQFLDVSRDDLERILLATEMHAYGRRFGVITCGEIMSKDVVTVEPGAPLALAWRLLRKHQVHALPVLRRDRRVAGIVAQSDFLHHAGLDEYRSVTERVGQLVGMMFGAREDRPETVDQIMTTQVRTVSLDQPIAELVPLMANEGLHHIPVVDKDGVFAGIVSQSDLLGALYETRLAALSEAPAQPA</sequence>
<dbReference type="PANTHER" id="PTHR33741">
    <property type="entry name" value="TRANSMEMBRANE PROTEIN DDB_G0269096-RELATED"/>
    <property type="match status" value="1"/>
</dbReference>
<comment type="caution">
    <text evidence="4">The sequence shown here is derived from an EMBL/GenBank/DDBJ whole genome shotgun (WGS) entry which is preliminary data.</text>
</comment>
<dbReference type="InterPro" id="IPR000644">
    <property type="entry name" value="CBS_dom"/>
</dbReference>
<dbReference type="SMART" id="SM00116">
    <property type="entry name" value="CBS"/>
    <property type="match status" value="2"/>
</dbReference>
<keyword evidence="2" id="KW-0812">Transmembrane</keyword>
<dbReference type="RefSeq" id="WP_258813912.1">
    <property type="nucleotide sequence ID" value="NZ_JANUGU010000009.1"/>
</dbReference>
<evidence type="ECO:0000256" key="2">
    <source>
        <dbReference type="SAM" id="Phobius"/>
    </source>
</evidence>
<proteinExistence type="predicted"/>
<dbReference type="Gene3D" id="3.10.580.10">
    <property type="entry name" value="CBS-domain"/>
    <property type="match status" value="1"/>
</dbReference>
<feature type="domain" description="CBS" evidence="3">
    <location>
        <begin position="327"/>
        <end position="385"/>
    </location>
</feature>
<feature type="transmembrane region" description="Helical" evidence="2">
    <location>
        <begin position="97"/>
        <end position="114"/>
    </location>
</feature>
<keyword evidence="1" id="KW-0129">CBS domain</keyword>
<dbReference type="Proteomes" id="UP001204621">
    <property type="component" value="Unassembled WGS sequence"/>
</dbReference>
<dbReference type="PROSITE" id="PS51371">
    <property type="entry name" value="CBS"/>
    <property type="match status" value="2"/>
</dbReference>
<organism evidence="4 5">
    <name type="scientific">Massilia terrae</name>
    <dbReference type="NCBI Taxonomy" id="1811224"/>
    <lineage>
        <taxon>Bacteria</taxon>
        <taxon>Pseudomonadati</taxon>
        <taxon>Pseudomonadota</taxon>
        <taxon>Betaproteobacteria</taxon>
        <taxon>Burkholderiales</taxon>
        <taxon>Oxalobacteraceae</taxon>
        <taxon>Telluria group</taxon>
        <taxon>Massilia</taxon>
    </lineage>
</organism>
<feature type="transmembrane region" description="Helical" evidence="2">
    <location>
        <begin position="72"/>
        <end position="90"/>
    </location>
</feature>